<dbReference type="Proteomes" id="UP000807504">
    <property type="component" value="Unassembled WGS sequence"/>
</dbReference>
<evidence type="ECO:0000313" key="3">
    <source>
        <dbReference type="Proteomes" id="UP000807504"/>
    </source>
</evidence>
<gene>
    <name evidence="2" type="ORF">HNY73_019063</name>
</gene>
<organism evidence="2 3">
    <name type="scientific">Argiope bruennichi</name>
    <name type="common">Wasp spider</name>
    <name type="synonym">Aranea bruennichi</name>
    <dbReference type="NCBI Taxonomy" id="94029"/>
    <lineage>
        <taxon>Eukaryota</taxon>
        <taxon>Metazoa</taxon>
        <taxon>Ecdysozoa</taxon>
        <taxon>Arthropoda</taxon>
        <taxon>Chelicerata</taxon>
        <taxon>Arachnida</taxon>
        <taxon>Araneae</taxon>
        <taxon>Araneomorphae</taxon>
        <taxon>Entelegynae</taxon>
        <taxon>Araneoidea</taxon>
        <taxon>Araneidae</taxon>
        <taxon>Argiope</taxon>
    </lineage>
</organism>
<sequence length="106" mass="11778">MSILILFLKRRKKAREQVVTHQQGENNIHSNPPSAGGHSSLGLSDAVCSAVLYEGSENNQCVPSAPPLESPNLTSKLDRNYENLVTDYPYFANNINQLPSIPQRWT</sequence>
<protein>
    <submittedName>
        <fullName evidence="2">Uncharacterized protein</fullName>
    </submittedName>
</protein>
<proteinExistence type="predicted"/>
<evidence type="ECO:0000256" key="1">
    <source>
        <dbReference type="SAM" id="MobiDB-lite"/>
    </source>
</evidence>
<comment type="caution">
    <text evidence="2">The sequence shown here is derived from an EMBL/GenBank/DDBJ whole genome shotgun (WGS) entry which is preliminary data.</text>
</comment>
<dbReference type="EMBL" id="JABXBU010002228">
    <property type="protein sequence ID" value="KAF8771683.1"/>
    <property type="molecule type" value="Genomic_DNA"/>
</dbReference>
<evidence type="ECO:0000313" key="2">
    <source>
        <dbReference type="EMBL" id="KAF8771683.1"/>
    </source>
</evidence>
<accession>A0A8T0EGE8</accession>
<reference evidence="2" key="2">
    <citation type="submission" date="2020-06" db="EMBL/GenBank/DDBJ databases">
        <authorList>
            <person name="Sheffer M."/>
        </authorList>
    </citation>
    <scope>NUCLEOTIDE SEQUENCE</scope>
</reference>
<dbReference type="AlphaFoldDB" id="A0A8T0EGE8"/>
<keyword evidence="3" id="KW-1185">Reference proteome</keyword>
<reference evidence="2" key="1">
    <citation type="journal article" date="2020" name="bioRxiv">
        <title>Chromosome-level reference genome of the European wasp spider Argiope bruennichi: a resource for studies on range expansion and evolutionary adaptation.</title>
        <authorList>
            <person name="Sheffer M.M."/>
            <person name="Hoppe A."/>
            <person name="Krehenwinkel H."/>
            <person name="Uhl G."/>
            <person name="Kuss A.W."/>
            <person name="Jensen L."/>
            <person name="Jensen C."/>
            <person name="Gillespie R.G."/>
            <person name="Hoff K.J."/>
            <person name="Prost S."/>
        </authorList>
    </citation>
    <scope>NUCLEOTIDE SEQUENCE</scope>
</reference>
<feature type="region of interest" description="Disordered" evidence="1">
    <location>
        <begin position="17"/>
        <end position="41"/>
    </location>
</feature>
<name>A0A8T0EGE8_ARGBR</name>
<feature type="compositionally biased region" description="Polar residues" evidence="1">
    <location>
        <begin position="19"/>
        <end position="33"/>
    </location>
</feature>